<dbReference type="GO" id="GO:0016787">
    <property type="term" value="F:hydrolase activity"/>
    <property type="evidence" value="ECO:0007669"/>
    <property type="project" value="UniProtKB-ARBA"/>
</dbReference>
<evidence type="ECO:0000256" key="2">
    <source>
        <dbReference type="SAM" id="SignalP"/>
    </source>
</evidence>
<keyword evidence="1" id="KW-0472">Membrane</keyword>
<keyword evidence="1" id="KW-0812">Transmembrane</keyword>
<dbReference type="SUPFAM" id="SSF53649">
    <property type="entry name" value="Alkaline phosphatase-like"/>
    <property type="match status" value="1"/>
</dbReference>
<evidence type="ECO:0000313" key="4">
    <source>
        <dbReference type="Proteomes" id="UP000663832"/>
    </source>
</evidence>
<feature type="chain" id="PRO_5032705910" evidence="2">
    <location>
        <begin position="23"/>
        <end position="503"/>
    </location>
</feature>
<dbReference type="Proteomes" id="UP000663832">
    <property type="component" value="Unassembled WGS sequence"/>
</dbReference>
<dbReference type="PANTHER" id="PTHR10151">
    <property type="entry name" value="ECTONUCLEOTIDE PYROPHOSPHATASE/PHOSPHODIESTERASE"/>
    <property type="match status" value="1"/>
</dbReference>
<dbReference type="PROSITE" id="PS51257">
    <property type="entry name" value="PROKAR_LIPOPROTEIN"/>
    <property type="match status" value="1"/>
</dbReference>
<protein>
    <submittedName>
        <fullName evidence="3">Uncharacterized protein</fullName>
    </submittedName>
</protein>
<keyword evidence="2" id="KW-0732">Signal</keyword>
<gene>
    <name evidence="3" type="ORF">QVE165_LOCUS31050</name>
</gene>
<organism evidence="3 4">
    <name type="scientific">Adineta steineri</name>
    <dbReference type="NCBI Taxonomy" id="433720"/>
    <lineage>
        <taxon>Eukaryota</taxon>
        <taxon>Metazoa</taxon>
        <taxon>Spiralia</taxon>
        <taxon>Gnathifera</taxon>
        <taxon>Rotifera</taxon>
        <taxon>Eurotatoria</taxon>
        <taxon>Bdelloidea</taxon>
        <taxon>Adinetida</taxon>
        <taxon>Adinetidae</taxon>
        <taxon>Adineta</taxon>
    </lineage>
</organism>
<dbReference type="EMBL" id="CAJNOM010000263">
    <property type="protein sequence ID" value="CAF1297454.1"/>
    <property type="molecule type" value="Genomic_DNA"/>
</dbReference>
<dbReference type="InterPro" id="IPR017850">
    <property type="entry name" value="Alkaline_phosphatase_core_sf"/>
</dbReference>
<keyword evidence="1" id="KW-1133">Transmembrane helix</keyword>
<comment type="caution">
    <text evidence="3">The sequence shown here is derived from an EMBL/GenBank/DDBJ whole genome shotgun (WGS) entry which is preliminary data.</text>
</comment>
<evidence type="ECO:0000256" key="1">
    <source>
        <dbReference type="SAM" id="Phobius"/>
    </source>
</evidence>
<feature type="signal peptide" evidence="2">
    <location>
        <begin position="1"/>
        <end position="22"/>
    </location>
</feature>
<dbReference type="Pfam" id="PF01663">
    <property type="entry name" value="Phosphodiest"/>
    <property type="match status" value="1"/>
</dbReference>
<dbReference type="InterPro" id="IPR002591">
    <property type="entry name" value="Phosphodiest/P_Trfase"/>
</dbReference>
<proteinExistence type="predicted"/>
<dbReference type="Gene3D" id="3.30.1360.180">
    <property type="match status" value="1"/>
</dbReference>
<dbReference type="Gene3D" id="3.40.720.10">
    <property type="entry name" value="Alkaline Phosphatase, subunit A"/>
    <property type="match status" value="1"/>
</dbReference>
<dbReference type="OrthoDB" id="415411at2759"/>
<dbReference type="CDD" id="cd16018">
    <property type="entry name" value="Enpp"/>
    <property type="match status" value="1"/>
</dbReference>
<reference evidence="3" key="1">
    <citation type="submission" date="2021-02" db="EMBL/GenBank/DDBJ databases">
        <authorList>
            <person name="Nowell W R."/>
        </authorList>
    </citation>
    <scope>NUCLEOTIDE SEQUENCE</scope>
</reference>
<keyword evidence="4" id="KW-1185">Reference proteome</keyword>
<dbReference type="PANTHER" id="PTHR10151:SF120">
    <property type="entry name" value="BIS(5'-ADENOSYL)-TRIPHOSPHATASE"/>
    <property type="match status" value="1"/>
</dbReference>
<feature type="transmembrane region" description="Helical" evidence="1">
    <location>
        <begin position="437"/>
        <end position="458"/>
    </location>
</feature>
<accession>A0A815DEZ5</accession>
<name>A0A815DEZ5_9BILA</name>
<evidence type="ECO:0000313" key="3">
    <source>
        <dbReference type="EMBL" id="CAF1297454.1"/>
    </source>
</evidence>
<dbReference type="AlphaFoldDB" id="A0A815DEZ5"/>
<sequence>MFNLKKIFSLILLSIYISFISCSPIINQTLSTPPLLLLISFDGFRWDYPDLYNLTNFNLLMKRGVRVKHIKNSFATVTFPSHFTIVTGLYEETHGIVANTIYDPQLNATATLDTINDTKWWSQNPYSQPIWVSNQLSNDSNQRRSGVIAWPGVNTPINGHRPSKYLPYDPTRKLDESFQQIFDWFRESDRTRINLGVIYHNEPDETGHEYGPISNEMNKTLQDCDNYVGQLLQIIDNDEYLKTNLNVIITSDHGMEEIKKNHTLKLKDYIDTSLCEVYGSRSFVNIFVPKKENIERIYKNLSVIPNYEVYKKSDIPNEYHYRSNVRIGDILFVGKNGYDIYLPDDNSSTELHGDHGYDNRAKSMHPIFYGFGPVFKENMLAKPFRSVDIYPLMSYILKIKERQTNGSFDDVKHILKDFPEETFSDKINLFISKIKDWGFLTVGCIIIVILISIVYTAVACRYSQRSIYVQPHYAPVRYRLLSHTEGSTNNLVASDSENEEELQ</sequence>